<dbReference type="InterPro" id="IPR027039">
    <property type="entry name" value="Crtac1"/>
</dbReference>
<comment type="caution">
    <text evidence="4">The sequence shown here is derived from an EMBL/GenBank/DDBJ whole genome shotgun (WGS) entry which is preliminary data.</text>
</comment>
<accession>A0A4U3KQ60</accession>
<dbReference type="InterPro" id="IPR028994">
    <property type="entry name" value="Integrin_alpha_N"/>
</dbReference>
<name>A0A4U3KQ60_9BACT</name>
<keyword evidence="5" id="KW-1185">Reference proteome</keyword>
<evidence type="ECO:0000259" key="3">
    <source>
        <dbReference type="Pfam" id="PF07593"/>
    </source>
</evidence>
<dbReference type="Proteomes" id="UP000305848">
    <property type="component" value="Unassembled WGS sequence"/>
</dbReference>
<dbReference type="EMBL" id="SZQL01000034">
    <property type="protein sequence ID" value="TKK64425.1"/>
    <property type="molecule type" value="Genomic_DNA"/>
</dbReference>
<dbReference type="Gene3D" id="2.130.10.130">
    <property type="entry name" value="Integrin alpha, N-terminal"/>
    <property type="match status" value="3"/>
</dbReference>
<dbReference type="AlphaFoldDB" id="A0A4U3KQ60"/>
<evidence type="ECO:0000256" key="2">
    <source>
        <dbReference type="SAM" id="SignalP"/>
    </source>
</evidence>
<sequence>MHISKLWVYALLLLLFSCHEKDTLFVALPASQTHIDFVNNLEKHKAFGLLYYLYYYNGGGVATGDINGDGLPDIYFTANKKSSNKLYINKGNFQFEDVTAKAGVAGTSDWCTGATMADVNGDGKLDIYVSALGQTRWVQGRNELFINNGNGTFTESAKQFGLDFSGYTTQSAFFDYDHDGDLDCFILTQSLDPVGNIVDTSYRRKFDAYAGDYLLRNDISTTGKFTDVSASAGIIQSSLSYGLGISVADMNNDGWEDIYIGNDFHENDYYYVNNGNGTFTESGAKHFNHYSRFSMGNDIADYNNDGQPDVVTVDMLPDDEKVLKTYGSDENPDIYQFKIVNNGYQYQYSKNCLQRNNGDGSSFSEVGLLAGISATDWSWCPLLADFDNDGNKDLFISSGIVKRPVDLDYVKFISNLYIKQALDKTDKLDDTAMNRMPDGASHPFLFKGNGIDSFKEVSEDWGTGDMSGYFNGAAYADLDNDGNLDLIINQIGKPAVILKNNAPKRNELTIAFKGEGMNTFGVGCKAYLFANGRLQYQQLMLTRGFQSSCEPRLHFGLDTLKNVDSLLIVWPNQRYQLLKNIPANKPLIVDEKNAADTFQYATFFPSKPALFVVDSMNIQWQHKENNFWDYNVQYLIPHSESTRGPKLAVGDINGDGLDDFYACGAAGQPGALMVQQKGGFFVAIDTAVFSKDAGCEDVDALFFDANGDGKQDLYVVSGGNEFTGNNPLLLDRLYINDGNGHFTKSTDALPPVFANKSCVAAADIDHDGDMDIFAGNLADAINYGLPQTSFLYLNDGKGHFSLADGNKIALSQIGMVTAAAFTDVNKDSWQDLVVAGEWMPITVFINKGGIFEKQAIPNSTGWWQTLYIDDVNRDGQADILAGNWGWNNKFWSGKDGPVKLYVGDYDLSGRVSQLMSYTLHGKEYPFLAKDEVERPLPKLRKHYLLYTEYAGVPMKEVFYGWIDTVKPIIAERLGSAVCLGNGKGSFTIQNLPAQLQAAPVFAFQKIASSDSENNYLLGGNFFDVIPYEGRYDAQPLDFFSVDSKNRIADHPQQNLLNLKGQIRDIKSLRTAKGNVLVVAQNNGPLLFYKYNLIHK</sequence>
<dbReference type="InterPro" id="IPR011519">
    <property type="entry name" value="UnbV_ASPIC"/>
</dbReference>
<dbReference type="SUPFAM" id="SSF69318">
    <property type="entry name" value="Integrin alpha N-terminal domain"/>
    <property type="match status" value="2"/>
</dbReference>
<dbReference type="RefSeq" id="WP_137264099.1">
    <property type="nucleotide sequence ID" value="NZ_SZQL01000034.1"/>
</dbReference>
<dbReference type="OrthoDB" id="600363at2"/>
<dbReference type="PANTHER" id="PTHR16026">
    <property type="entry name" value="CARTILAGE ACIDIC PROTEIN 1"/>
    <property type="match status" value="1"/>
</dbReference>
<evidence type="ECO:0000256" key="1">
    <source>
        <dbReference type="ARBA" id="ARBA00022729"/>
    </source>
</evidence>
<organism evidence="4 5">
    <name type="scientific">Ilyomonas limi</name>
    <dbReference type="NCBI Taxonomy" id="2575867"/>
    <lineage>
        <taxon>Bacteria</taxon>
        <taxon>Pseudomonadati</taxon>
        <taxon>Bacteroidota</taxon>
        <taxon>Chitinophagia</taxon>
        <taxon>Chitinophagales</taxon>
        <taxon>Chitinophagaceae</taxon>
        <taxon>Ilyomonas</taxon>
    </lineage>
</organism>
<reference evidence="4 5" key="1">
    <citation type="submission" date="2019-05" db="EMBL/GenBank/DDBJ databases">
        <title>Panacibacter sp. strain 17mud1-8 Genome sequencing and assembly.</title>
        <authorList>
            <person name="Chhetri G."/>
        </authorList>
    </citation>
    <scope>NUCLEOTIDE SEQUENCE [LARGE SCALE GENOMIC DNA]</scope>
    <source>
        <strain evidence="4 5">17mud1-8</strain>
    </source>
</reference>
<feature type="domain" description="ASPIC/UnbV" evidence="3">
    <location>
        <begin position="521"/>
        <end position="585"/>
    </location>
</feature>
<protein>
    <submittedName>
        <fullName evidence="4">RNA-binding protein</fullName>
    </submittedName>
</protein>
<dbReference type="PANTHER" id="PTHR16026:SF0">
    <property type="entry name" value="CARTILAGE ACIDIC PROTEIN 1"/>
    <property type="match status" value="1"/>
</dbReference>
<evidence type="ECO:0000313" key="5">
    <source>
        <dbReference type="Proteomes" id="UP000305848"/>
    </source>
</evidence>
<dbReference type="InterPro" id="IPR013517">
    <property type="entry name" value="FG-GAP"/>
</dbReference>
<feature type="signal peptide" evidence="2">
    <location>
        <begin position="1"/>
        <end position="20"/>
    </location>
</feature>
<dbReference type="PROSITE" id="PS51257">
    <property type="entry name" value="PROKAR_LIPOPROTEIN"/>
    <property type="match status" value="1"/>
</dbReference>
<proteinExistence type="predicted"/>
<dbReference type="Pfam" id="PF07593">
    <property type="entry name" value="UnbV_ASPIC"/>
    <property type="match status" value="1"/>
</dbReference>
<dbReference type="Pfam" id="PF13517">
    <property type="entry name" value="FG-GAP_3"/>
    <property type="match status" value="5"/>
</dbReference>
<feature type="chain" id="PRO_5020204369" evidence="2">
    <location>
        <begin position="21"/>
        <end position="1095"/>
    </location>
</feature>
<evidence type="ECO:0000313" key="4">
    <source>
        <dbReference type="EMBL" id="TKK64425.1"/>
    </source>
</evidence>
<gene>
    <name evidence="4" type="ORF">FC093_22630</name>
</gene>
<keyword evidence="1 2" id="KW-0732">Signal</keyword>